<evidence type="ECO:0000256" key="1">
    <source>
        <dbReference type="ARBA" id="ARBA00023186"/>
    </source>
</evidence>
<comment type="caution">
    <text evidence="3">The sequence shown here is derived from an EMBL/GenBank/DDBJ whole genome shotgun (WGS) entry which is preliminary data.</text>
</comment>
<dbReference type="EMBL" id="JBEUSY010000528">
    <property type="protein sequence ID" value="KAL1227984.1"/>
    <property type="molecule type" value="Genomic_DNA"/>
</dbReference>
<name>A0ABR3K2H3_TRISP</name>
<evidence type="ECO:0000259" key="2">
    <source>
        <dbReference type="Pfam" id="PF18265"/>
    </source>
</evidence>
<dbReference type="InterPro" id="IPR035269">
    <property type="entry name" value="PSMD9"/>
</dbReference>
<protein>
    <submittedName>
        <fullName evidence="3">26S proteasome regulatory subunit</fullName>
    </submittedName>
</protein>
<evidence type="ECO:0000313" key="4">
    <source>
        <dbReference type="Proteomes" id="UP001558632"/>
    </source>
</evidence>
<dbReference type="PANTHER" id="PTHR12651:SF1">
    <property type="entry name" value="26S PROTEASOME NON-ATPASE REGULATORY SUBUNIT 9"/>
    <property type="match status" value="1"/>
</dbReference>
<organism evidence="3 4">
    <name type="scientific">Trichinella spiralis</name>
    <name type="common">Trichina worm</name>
    <dbReference type="NCBI Taxonomy" id="6334"/>
    <lineage>
        <taxon>Eukaryota</taxon>
        <taxon>Metazoa</taxon>
        <taxon>Ecdysozoa</taxon>
        <taxon>Nematoda</taxon>
        <taxon>Enoplea</taxon>
        <taxon>Dorylaimia</taxon>
        <taxon>Trichinellida</taxon>
        <taxon>Trichinellidae</taxon>
        <taxon>Trichinella</taxon>
    </lineage>
</organism>
<keyword evidence="1" id="KW-0143">Chaperone</keyword>
<keyword evidence="3" id="KW-0647">Proteasome</keyword>
<proteinExistence type="predicted"/>
<accession>A0ABR3K2H3</accession>
<reference evidence="3 4" key="1">
    <citation type="submission" date="2024-07" db="EMBL/GenBank/DDBJ databases">
        <title>Enhanced genomic and transcriptomic resources for Trichinella pseudospiralis and T. spiralis underpin the discovery of pronounced molecular differences between stages and species.</title>
        <authorList>
            <person name="Pasi K.K."/>
            <person name="La Rosa G."/>
            <person name="Gomez-Morales M.A."/>
            <person name="Tosini F."/>
            <person name="Sumanam S."/>
            <person name="Young N.D."/>
            <person name="Chang B.C."/>
            <person name="Robin G.B."/>
        </authorList>
    </citation>
    <scope>NUCLEOTIDE SEQUENCE [LARGE SCALE GENOMIC DNA]</scope>
    <source>
        <strain evidence="3">ISS534</strain>
    </source>
</reference>
<gene>
    <name evidence="3" type="ORF">TSPI_02928</name>
</gene>
<keyword evidence="4" id="KW-1185">Reference proteome</keyword>
<sequence>MIAFVPPIHAKPLMVRKWITQTACMSSIPNASSLGSFHLAHLASDTVRHQQSLLLLLIASLKFTALTMTRYRVYIAGGGRPRREVAETGRRADLDIASRGINVLPKWCRFGRNVTPCELSGTKDAAITPNFTLLSKMDEAAREKLLKMDAEKKEKCMELQRLNSELQSRGFNLGDSYVDENDYPRSDIDIPVVLNIARRIRCLQTELTDLNEKICEGLNDIHSKYIARCNNEMSAFAVVDEVLPNSTGEVMGLKKHDKLFRIGEFKVEDFESCDSIVELLENAHNMKIVLERDGQLLDIYFNGNGAEVDNGLGLTLQLVKCSPVITMESP</sequence>
<dbReference type="Proteomes" id="UP001558632">
    <property type="component" value="Unassembled WGS sequence"/>
</dbReference>
<dbReference type="GO" id="GO:0000502">
    <property type="term" value="C:proteasome complex"/>
    <property type="evidence" value="ECO:0007669"/>
    <property type="project" value="UniProtKB-KW"/>
</dbReference>
<dbReference type="Pfam" id="PF18265">
    <property type="entry name" value="Nas2_N"/>
    <property type="match status" value="1"/>
</dbReference>
<dbReference type="InterPro" id="IPR040815">
    <property type="entry name" value="Nas2_N"/>
</dbReference>
<dbReference type="Gene3D" id="6.10.140.1710">
    <property type="match status" value="1"/>
</dbReference>
<feature type="domain" description="Nas2 N-terminal" evidence="2">
    <location>
        <begin position="147"/>
        <end position="223"/>
    </location>
</feature>
<dbReference type="PANTHER" id="PTHR12651">
    <property type="entry name" value="26S PROTEASOME NON-ATPASE REGULATORY SUBUNIT 9"/>
    <property type="match status" value="1"/>
</dbReference>
<dbReference type="Gene3D" id="2.30.42.10">
    <property type="match status" value="1"/>
</dbReference>
<dbReference type="SUPFAM" id="SSF50156">
    <property type="entry name" value="PDZ domain-like"/>
    <property type="match status" value="1"/>
</dbReference>
<evidence type="ECO:0000313" key="3">
    <source>
        <dbReference type="EMBL" id="KAL1227984.1"/>
    </source>
</evidence>
<dbReference type="InterPro" id="IPR036034">
    <property type="entry name" value="PDZ_sf"/>
</dbReference>